<evidence type="ECO:0000313" key="6">
    <source>
        <dbReference type="EMBL" id="TDR20478.1"/>
    </source>
</evidence>
<feature type="domain" description="Pirin N-terminal" evidence="4">
    <location>
        <begin position="21"/>
        <end position="126"/>
    </location>
</feature>
<dbReference type="RefSeq" id="WP_099018321.1">
    <property type="nucleotide sequence ID" value="NZ_NIHB01000001.1"/>
</dbReference>
<accession>A0A4R6XVI8</accession>
<gene>
    <name evidence="6" type="ORF">C8D91_1452</name>
</gene>
<keyword evidence="7" id="KW-1185">Reference proteome</keyword>
<feature type="binding site" evidence="2">
    <location>
        <position position="104"/>
    </location>
    <ligand>
        <name>Fe cation</name>
        <dbReference type="ChEBI" id="CHEBI:24875"/>
    </ligand>
</feature>
<comment type="similarity">
    <text evidence="1 3">Belongs to the pirin family.</text>
</comment>
<dbReference type="PIRSF" id="PIRSF006232">
    <property type="entry name" value="Pirin"/>
    <property type="match status" value="1"/>
</dbReference>
<feature type="binding site" evidence="2">
    <location>
        <position position="62"/>
    </location>
    <ligand>
        <name>Fe cation</name>
        <dbReference type="ChEBI" id="CHEBI:24875"/>
    </ligand>
</feature>
<evidence type="ECO:0000256" key="1">
    <source>
        <dbReference type="ARBA" id="ARBA00008416"/>
    </source>
</evidence>
<dbReference type="InterPro" id="IPR012093">
    <property type="entry name" value="Pirin"/>
</dbReference>
<feature type="domain" description="Pirin C-terminal" evidence="5">
    <location>
        <begin position="180"/>
        <end position="276"/>
    </location>
</feature>
<dbReference type="InterPro" id="IPR008778">
    <property type="entry name" value="Pirin_C_dom"/>
</dbReference>
<comment type="caution">
    <text evidence="6">The sequence shown here is derived from an EMBL/GenBank/DDBJ whole genome shotgun (WGS) entry which is preliminary data.</text>
</comment>
<evidence type="ECO:0000256" key="2">
    <source>
        <dbReference type="PIRSR" id="PIRSR006232-1"/>
    </source>
</evidence>
<evidence type="ECO:0000259" key="4">
    <source>
        <dbReference type="Pfam" id="PF02678"/>
    </source>
</evidence>
<proteinExistence type="inferred from homology"/>
<dbReference type="OrthoDB" id="9780903at2"/>
<dbReference type="Pfam" id="PF05726">
    <property type="entry name" value="Pirin_C"/>
    <property type="match status" value="1"/>
</dbReference>
<dbReference type="PANTHER" id="PTHR13903:SF8">
    <property type="entry name" value="PIRIN"/>
    <property type="match status" value="1"/>
</dbReference>
<evidence type="ECO:0000256" key="3">
    <source>
        <dbReference type="RuleBase" id="RU003457"/>
    </source>
</evidence>
<dbReference type="SUPFAM" id="SSF51182">
    <property type="entry name" value="RmlC-like cupins"/>
    <property type="match status" value="1"/>
</dbReference>
<dbReference type="InterPro" id="IPR003829">
    <property type="entry name" value="Pirin_N_dom"/>
</dbReference>
<dbReference type="AlphaFoldDB" id="A0A4R6XVI8"/>
<keyword evidence="2" id="KW-0408">Iron</keyword>
<dbReference type="Pfam" id="PF02678">
    <property type="entry name" value="Pirin"/>
    <property type="match status" value="1"/>
</dbReference>
<evidence type="ECO:0000259" key="5">
    <source>
        <dbReference type="Pfam" id="PF05726"/>
    </source>
</evidence>
<feature type="binding site" evidence="2">
    <location>
        <position position="106"/>
    </location>
    <ligand>
        <name>Fe cation</name>
        <dbReference type="ChEBI" id="CHEBI:24875"/>
    </ligand>
</feature>
<protein>
    <recommendedName>
        <fullName evidence="8">Pirin-related protein</fullName>
    </recommendedName>
</protein>
<dbReference type="InterPro" id="IPR014710">
    <property type="entry name" value="RmlC-like_jellyroll"/>
</dbReference>
<evidence type="ECO:0000313" key="7">
    <source>
        <dbReference type="Proteomes" id="UP000295724"/>
    </source>
</evidence>
<dbReference type="GO" id="GO:0046872">
    <property type="term" value="F:metal ion binding"/>
    <property type="evidence" value="ECO:0007669"/>
    <property type="project" value="UniProtKB-KW"/>
</dbReference>
<evidence type="ECO:0008006" key="8">
    <source>
        <dbReference type="Google" id="ProtNLM"/>
    </source>
</evidence>
<dbReference type="Proteomes" id="UP000295724">
    <property type="component" value="Unassembled WGS sequence"/>
</dbReference>
<organism evidence="6 7">
    <name type="scientific">Marinicella litoralis</name>
    <dbReference type="NCBI Taxonomy" id="644220"/>
    <lineage>
        <taxon>Bacteria</taxon>
        <taxon>Pseudomonadati</taxon>
        <taxon>Pseudomonadota</taxon>
        <taxon>Gammaproteobacteria</taxon>
        <taxon>Lysobacterales</taxon>
        <taxon>Marinicellaceae</taxon>
        <taxon>Marinicella</taxon>
    </lineage>
</organism>
<dbReference type="Gene3D" id="2.60.120.10">
    <property type="entry name" value="Jelly Rolls"/>
    <property type="match status" value="2"/>
</dbReference>
<dbReference type="InterPro" id="IPR011051">
    <property type="entry name" value="RmlC_Cupin_sf"/>
</dbReference>
<keyword evidence="2" id="KW-0479">Metal-binding</keyword>
<dbReference type="PANTHER" id="PTHR13903">
    <property type="entry name" value="PIRIN-RELATED"/>
    <property type="match status" value="1"/>
</dbReference>
<comment type="cofactor">
    <cofactor evidence="2">
        <name>Fe cation</name>
        <dbReference type="ChEBI" id="CHEBI:24875"/>
    </cofactor>
    <text evidence="2">Binds 1 Fe cation per subunit.</text>
</comment>
<dbReference type="EMBL" id="SNZB01000003">
    <property type="protein sequence ID" value="TDR20478.1"/>
    <property type="molecule type" value="Genomic_DNA"/>
</dbReference>
<name>A0A4R6XVI8_9GAMM</name>
<dbReference type="CDD" id="cd02909">
    <property type="entry name" value="cupin_pirin_N"/>
    <property type="match status" value="1"/>
</dbReference>
<sequence length="290" mass="32507">MHPNHHIKHIIEPRKKDLGGFSVSRILPQANQKMIGPWIFFDHMGPADFPAGKGIDVRPHPHINLATVTYLFEGEIWHRDSLGSSEPIVPGDVNLMVAGKGIVHSERERDEVRNQQHRLHGLQLWLALPEADEEIEPAFYHYASADIPATDIDGVAVRVLMGSAYGLTSPVKTFAETLYIEAALAQGQSLILPVAEERGLYVANGQIDINQQPLNALQMAVLDSAEITITATQDHTRIALIGGEQISKRYIDWNFVSSRKERIEQAKDDWRHQRFEKVPGDEDAFIPLPE</sequence>
<reference evidence="6 7" key="1">
    <citation type="submission" date="2019-03" db="EMBL/GenBank/DDBJ databases">
        <title>Genomic Encyclopedia of Type Strains, Phase IV (KMG-IV): sequencing the most valuable type-strain genomes for metagenomic binning, comparative biology and taxonomic classification.</title>
        <authorList>
            <person name="Goeker M."/>
        </authorList>
    </citation>
    <scope>NUCLEOTIDE SEQUENCE [LARGE SCALE GENOMIC DNA]</scope>
    <source>
        <strain evidence="6 7">DSM 25488</strain>
    </source>
</reference>
<feature type="binding site" evidence="2">
    <location>
        <position position="60"/>
    </location>
    <ligand>
        <name>Fe cation</name>
        <dbReference type="ChEBI" id="CHEBI:24875"/>
    </ligand>
</feature>